<comment type="caution">
    <text evidence="14">The sequence shown here is derived from an EMBL/GenBank/DDBJ whole genome shotgun (WGS) entry which is preliminary data.</text>
</comment>
<dbReference type="InterPro" id="IPR000212">
    <property type="entry name" value="DNA_helicase_UvrD/REP"/>
</dbReference>
<evidence type="ECO:0000256" key="6">
    <source>
        <dbReference type="ARBA" id="ARBA00023125"/>
    </source>
</evidence>
<dbReference type="InterPro" id="IPR014017">
    <property type="entry name" value="DNA_helicase_UvrD-like_C"/>
</dbReference>
<evidence type="ECO:0000313" key="15">
    <source>
        <dbReference type="Proteomes" id="UP001238088"/>
    </source>
</evidence>
<keyword evidence="2 11" id="KW-0547">Nucleotide-binding</keyword>
<dbReference type="Gene3D" id="1.10.486.10">
    <property type="entry name" value="PCRA, domain 4"/>
    <property type="match status" value="1"/>
</dbReference>
<dbReference type="PROSITE" id="PS51198">
    <property type="entry name" value="UVRD_HELICASE_ATP_BIND"/>
    <property type="match status" value="1"/>
</dbReference>
<evidence type="ECO:0000259" key="12">
    <source>
        <dbReference type="PROSITE" id="PS51198"/>
    </source>
</evidence>
<keyword evidence="6" id="KW-0238">DNA-binding</keyword>
<evidence type="ECO:0000256" key="11">
    <source>
        <dbReference type="PROSITE-ProRule" id="PRU00560"/>
    </source>
</evidence>
<dbReference type="Proteomes" id="UP001238088">
    <property type="component" value="Unassembled WGS sequence"/>
</dbReference>
<evidence type="ECO:0000256" key="3">
    <source>
        <dbReference type="ARBA" id="ARBA00022801"/>
    </source>
</evidence>
<dbReference type="Gene3D" id="1.10.10.160">
    <property type="match status" value="1"/>
</dbReference>
<keyword evidence="15" id="KW-1185">Reference proteome</keyword>
<dbReference type="InterPro" id="IPR014016">
    <property type="entry name" value="UvrD-like_ATP-bd"/>
</dbReference>
<feature type="binding site" evidence="11">
    <location>
        <begin position="161"/>
        <end position="168"/>
    </location>
    <ligand>
        <name>ATP</name>
        <dbReference type="ChEBI" id="CHEBI:30616"/>
    </ligand>
</feature>
<proteinExistence type="inferred from homology"/>
<dbReference type="CDD" id="cd17932">
    <property type="entry name" value="DEXQc_UvrD"/>
    <property type="match status" value="1"/>
</dbReference>
<keyword evidence="7" id="KW-0413">Isomerase</keyword>
<comment type="catalytic activity">
    <reaction evidence="8">
        <text>Couples ATP hydrolysis with the unwinding of duplex DNA by translocating in the 3'-5' direction.</text>
        <dbReference type="EC" id="5.6.2.4"/>
    </reaction>
</comment>
<dbReference type="PANTHER" id="PTHR11070">
    <property type="entry name" value="UVRD / RECB / PCRA DNA HELICASE FAMILY MEMBER"/>
    <property type="match status" value="1"/>
</dbReference>
<dbReference type="GO" id="GO:0016787">
    <property type="term" value="F:hydrolase activity"/>
    <property type="evidence" value="ECO:0007669"/>
    <property type="project" value="UniProtKB-KW"/>
</dbReference>
<sequence length="763" mass="87690">MKTARKNERIIKLDTLIREEFQAIYEHGKQGKLHCPECGENVRLYLGISNEPFFYHEKLSNKVCKVAEIDVPIVREEAAAIEKNGFSLPQSKSISAVQERPKTSFKKAKQLTSLPTYIPHPHHQHDHESPYLQELSDNGVQLDQMQATAVINTSGPLLVLAGAGSGKTRVLTARTAFMIIEEKINPAAIMLVTFTAKAAAEMKERLLQYPGLSQTTIQRIVSGTFHSIFFRILHFHFPEKWAQSRLLSKGWQREQIVKAAGKEMNLDEKEFAYDLALQQISFWKNALLTPHEVKAENPWEEKVQILFKEYEKEKDKLGMFDFDDMLLGCYEAFLKYPEILENYQKRFTHFLIDEFQDINKVQFELMKLLSAQTKNICAVGDDDQSIYAFRGSNPSYLVYFETEFPQTTVIKLEQNYRSAHEITAAANKVIIHNKKRRDKKMIAQYKADAAPIIFYPYDEEEEATMIVTDLQEKLKEGFNPNDFAILFRTHTGSRAIFERLAESSLPFKLDQDAESFYDRYIIKTMIAFLRIAINEEDPAALKQLLPAFFMKHTVLQDMKADSILNDRTLLECLSHLKTGFAFQESKLKKAVPLIRSLRGLSPLAAMEKVEKDLGLNDFIKKRGNEGNKMEKGSDDIRDLKVAARNFLTIHDFVSHVDHMRAMTKEIKQQSKKQQNAITLSTIHRSKGLEYKAVYIIGAVDGSIPHDHALEDYRSGNFDALEEERRLMYVAMTRAKSYLFMSTPQKRRGKKAYASRFLSTLIKS</sequence>
<evidence type="ECO:0000313" key="14">
    <source>
        <dbReference type="EMBL" id="MDQ0268702.1"/>
    </source>
</evidence>
<dbReference type="CDD" id="cd18807">
    <property type="entry name" value="SF1_C_UvrD"/>
    <property type="match status" value="1"/>
</dbReference>
<evidence type="ECO:0000256" key="10">
    <source>
        <dbReference type="ARBA" id="ARBA00048988"/>
    </source>
</evidence>
<keyword evidence="4 11" id="KW-0347">Helicase</keyword>
<keyword evidence="5 11" id="KW-0067">ATP-binding</keyword>
<accession>A0ABU0AD19</accession>
<feature type="domain" description="UvrD-like helicase C-terminal" evidence="13">
    <location>
        <begin position="420"/>
        <end position="687"/>
    </location>
</feature>
<dbReference type="RefSeq" id="WP_307471675.1">
    <property type="nucleotide sequence ID" value="NZ_JAUSUB010000002.1"/>
</dbReference>
<evidence type="ECO:0000256" key="8">
    <source>
        <dbReference type="ARBA" id="ARBA00034617"/>
    </source>
</evidence>
<dbReference type="GO" id="GO:0003678">
    <property type="term" value="F:DNA helicase activity"/>
    <property type="evidence" value="ECO:0007669"/>
    <property type="project" value="UniProtKB-EC"/>
</dbReference>
<dbReference type="PROSITE" id="PS51217">
    <property type="entry name" value="UVRD_HELICASE_CTER"/>
    <property type="match status" value="1"/>
</dbReference>
<comment type="catalytic activity">
    <reaction evidence="10">
        <text>ATP + H2O = ADP + phosphate + H(+)</text>
        <dbReference type="Rhea" id="RHEA:13065"/>
        <dbReference type="ChEBI" id="CHEBI:15377"/>
        <dbReference type="ChEBI" id="CHEBI:15378"/>
        <dbReference type="ChEBI" id="CHEBI:30616"/>
        <dbReference type="ChEBI" id="CHEBI:43474"/>
        <dbReference type="ChEBI" id="CHEBI:456216"/>
        <dbReference type="EC" id="5.6.2.4"/>
    </reaction>
</comment>
<dbReference type="SUPFAM" id="SSF52540">
    <property type="entry name" value="P-loop containing nucleoside triphosphate hydrolases"/>
    <property type="match status" value="1"/>
</dbReference>
<evidence type="ECO:0000256" key="9">
    <source>
        <dbReference type="ARBA" id="ARBA00034808"/>
    </source>
</evidence>
<dbReference type="PANTHER" id="PTHR11070:SF2">
    <property type="entry name" value="ATP-DEPENDENT DNA HELICASE SRS2"/>
    <property type="match status" value="1"/>
</dbReference>
<gene>
    <name evidence="14" type="ORF">J2S17_000571</name>
</gene>
<reference evidence="14 15" key="1">
    <citation type="submission" date="2023-07" db="EMBL/GenBank/DDBJ databases">
        <title>Genomic Encyclopedia of Type Strains, Phase IV (KMG-IV): sequencing the most valuable type-strain genomes for metagenomic binning, comparative biology and taxonomic classification.</title>
        <authorList>
            <person name="Goeker M."/>
        </authorList>
    </citation>
    <scope>NUCLEOTIDE SEQUENCE [LARGE SCALE GENOMIC DNA]</scope>
    <source>
        <strain evidence="14 15">DSM 23494</strain>
    </source>
</reference>
<evidence type="ECO:0000256" key="2">
    <source>
        <dbReference type="ARBA" id="ARBA00022741"/>
    </source>
</evidence>
<dbReference type="EMBL" id="JAUSUB010000002">
    <property type="protein sequence ID" value="MDQ0268702.1"/>
    <property type="molecule type" value="Genomic_DNA"/>
</dbReference>
<evidence type="ECO:0000256" key="1">
    <source>
        <dbReference type="ARBA" id="ARBA00009922"/>
    </source>
</evidence>
<protein>
    <recommendedName>
        <fullName evidence="9">DNA 3'-5' helicase</fullName>
        <ecNumber evidence="9">5.6.2.4</ecNumber>
    </recommendedName>
</protein>
<evidence type="ECO:0000256" key="4">
    <source>
        <dbReference type="ARBA" id="ARBA00022806"/>
    </source>
</evidence>
<evidence type="ECO:0000256" key="5">
    <source>
        <dbReference type="ARBA" id="ARBA00022840"/>
    </source>
</evidence>
<evidence type="ECO:0000256" key="7">
    <source>
        <dbReference type="ARBA" id="ARBA00023235"/>
    </source>
</evidence>
<keyword evidence="3 11" id="KW-0378">Hydrolase</keyword>
<dbReference type="Gene3D" id="3.40.50.300">
    <property type="entry name" value="P-loop containing nucleotide triphosphate hydrolases"/>
    <property type="match status" value="2"/>
</dbReference>
<dbReference type="InterPro" id="IPR027417">
    <property type="entry name" value="P-loop_NTPase"/>
</dbReference>
<feature type="domain" description="UvrD-like helicase ATP-binding" evidence="12">
    <location>
        <begin position="140"/>
        <end position="419"/>
    </location>
</feature>
<evidence type="ECO:0000259" key="13">
    <source>
        <dbReference type="PROSITE" id="PS51217"/>
    </source>
</evidence>
<dbReference type="InterPro" id="IPR013986">
    <property type="entry name" value="DExx_box_DNA_helicase_dom_sf"/>
</dbReference>
<dbReference type="EC" id="5.6.2.4" evidence="9"/>
<name>A0ABU0AD19_9BACI</name>
<comment type="similarity">
    <text evidence="1">Belongs to the helicase family. UvrD subfamily.</text>
</comment>
<dbReference type="Pfam" id="PF13361">
    <property type="entry name" value="UvrD_C"/>
    <property type="match status" value="1"/>
</dbReference>
<dbReference type="Pfam" id="PF00580">
    <property type="entry name" value="UvrD-helicase"/>
    <property type="match status" value="1"/>
</dbReference>
<organism evidence="14 15">
    <name type="scientific">Cytobacillus purgationiresistens</name>
    <dbReference type="NCBI Taxonomy" id="863449"/>
    <lineage>
        <taxon>Bacteria</taxon>
        <taxon>Bacillati</taxon>
        <taxon>Bacillota</taxon>
        <taxon>Bacilli</taxon>
        <taxon>Bacillales</taxon>
        <taxon>Bacillaceae</taxon>
        <taxon>Cytobacillus</taxon>
    </lineage>
</organism>